<protein>
    <submittedName>
        <fullName evidence="1">Uncharacterized protein</fullName>
    </submittedName>
</protein>
<proteinExistence type="predicted"/>
<evidence type="ECO:0000313" key="2">
    <source>
        <dbReference type="Proteomes" id="UP000324222"/>
    </source>
</evidence>
<gene>
    <name evidence="1" type="ORF">E2C01_064825</name>
</gene>
<keyword evidence="2" id="KW-1185">Reference proteome</keyword>
<reference evidence="1 2" key="1">
    <citation type="submission" date="2019-05" db="EMBL/GenBank/DDBJ databases">
        <title>Another draft genome of Portunus trituberculatus and its Hox gene families provides insights of decapod evolution.</title>
        <authorList>
            <person name="Jeong J.-H."/>
            <person name="Song I."/>
            <person name="Kim S."/>
            <person name="Choi T."/>
            <person name="Kim D."/>
            <person name="Ryu S."/>
            <person name="Kim W."/>
        </authorList>
    </citation>
    <scope>NUCLEOTIDE SEQUENCE [LARGE SCALE GENOMIC DNA]</scope>
    <source>
        <tissue evidence="1">Muscle</tissue>
    </source>
</reference>
<dbReference type="Proteomes" id="UP000324222">
    <property type="component" value="Unassembled WGS sequence"/>
</dbReference>
<organism evidence="1 2">
    <name type="scientific">Portunus trituberculatus</name>
    <name type="common">Swimming crab</name>
    <name type="synonym">Neptunus trituberculatus</name>
    <dbReference type="NCBI Taxonomy" id="210409"/>
    <lineage>
        <taxon>Eukaryota</taxon>
        <taxon>Metazoa</taxon>
        <taxon>Ecdysozoa</taxon>
        <taxon>Arthropoda</taxon>
        <taxon>Crustacea</taxon>
        <taxon>Multicrustacea</taxon>
        <taxon>Malacostraca</taxon>
        <taxon>Eumalacostraca</taxon>
        <taxon>Eucarida</taxon>
        <taxon>Decapoda</taxon>
        <taxon>Pleocyemata</taxon>
        <taxon>Brachyura</taxon>
        <taxon>Eubrachyura</taxon>
        <taxon>Portunoidea</taxon>
        <taxon>Portunidae</taxon>
        <taxon>Portuninae</taxon>
        <taxon>Portunus</taxon>
    </lineage>
</organism>
<accession>A0A5B7HK71</accession>
<sequence length="96" mass="10536">MTVTIPYKHRVSEGRGAAGNLPSPPLDSNWLEGFGSVDFLSPRLPSAAHCSRDPLWFRLTSGSESPGLRHMRGGLTNAYITRLGEVSCSFLLHHPY</sequence>
<name>A0A5B7HK71_PORTR</name>
<dbReference type="AlphaFoldDB" id="A0A5B7HK71"/>
<dbReference type="EMBL" id="VSRR010031352">
    <property type="protein sequence ID" value="MPC70573.1"/>
    <property type="molecule type" value="Genomic_DNA"/>
</dbReference>
<evidence type="ECO:0000313" key="1">
    <source>
        <dbReference type="EMBL" id="MPC70573.1"/>
    </source>
</evidence>
<comment type="caution">
    <text evidence="1">The sequence shown here is derived from an EMBL/GenBank/DDBJ whole genome shotgun (WGS) entry which is preliminary data.</text>
</comment>